<keyword evidence="4" id="KW-1185">Reference proteome</keyword>
<organism evidence="3 4">
    <name type="scientific">Cupriavidus pampae</name>
    <dbReference type="NCBI Taxonomy" id="659251"/>
    <lineage>
        <taxon>Bacteria</taxon>
        <taxon>Pseudomonadati</taxon>
        <taxon>Pseudomonadota</taxon>
        <taxon>Betaproteobacteria</taxon>
        <taxon>Burkholderiales</taxon>
        <taxon>Burkholderiaceae</taxon>
        <taxon>Cupriavidus</taxon>
    </lineage>
</organism>
<dbReference type="InterPro" id="IPR005064">
    <property type="entry name" value="BUG"/>
</dbReference>
<evidence type="ECO:0000256" key="2">
    <source>
        <dbReference type="SAM" id="SignalP"/>
    </source>
</evidence>
<dbReference type="Gene3D" id="3.40.190.150">
    <property type="entry name" value="Bordetella uptake gene, domain 1"/>
    <property type="match status" value="1"/>
</dbReference>
<protein>
    <recommendedName>
        <fullName evidence="5">Tripartite tricarboxylate transporter substrate binding protein</fullName>
    </recommendedName>
</protein>
<sequence length="328" mass="34392">MHQQAIRACLAAAACAAAMLLPQQAAAQPGDYPNKPIRMIVGFPPGGPTDIVARVIGQALGEKLGQSIVVENRPGAGGNIASEAVAKAPADGYTLLYNTSSITIAPWVYARVGFDPLKDFAPVALTAEMPLVLMTNPKVSARTPKELVQLIKSQPGQFNYGSSGTGAIEHLTSAQFTSEFQLKATHVPYKGTAPALVDFLAGQTQFMMTTLNTALPYIRDGRLKALAVTSHSRTATLPDVPTLAEAMSTNFASTAWQGIVAPANTPPPVVEKLNGAINAVLKNPGVRKVLAEQGVDALGGSAAQYGAFIQSEYKRWEGVVKASGARVE</sequence>
<keyword evidence="2" id="KW-0732">Signal</keyword>
<evidence type="ECO:0008006" key="5">
    <source>
        <dbReference type="Google" id="ProtNLM"/>
    </source>
</evidence>
<comment type="similarity">
    <text evidence="1">Belongs to the UPF0065 (bug) family.</text>
</comment>
<feature type="chain" id="PRO_5046136778" description="Tripartite tricarboxylate transporter substrate binding protein" evidence="2">
    <location>
        <begin position="28"/>
        <end position="328"/>
    </location>
</feature>
<reference evidence="3 4" key="1">
    <citation type="submission" date="2021-08" db="EMBL/GenBank/DDBJ databases">
        <authorList>
            <person name="Peeters C."/>
        </authorList>
    </citation>
    <scope>NUCLEOTIDE SEQUENCE [LARGE SCALE GENOMIC DNA]</scope>
    <source>
        <strain evidence="3 4">LMG 32289</strain>
    </source>
</reference>
<evidence type="ECO:0000256" key="1">
    <source>
        <dbReference type="ARBA" id="ARBA00006987"/>
    </source>
</evidence>
<proteinExistence type="inferred from homology"/>
<dbReference type="RefSeq" id="WP_223982177.1">
    <property type="nucleotide sequence ID" value="NZ_CAJZAG010000001.1"/>
</dbReference>
<dbReference type="EMBL" id="CAJZAG010000001">
    <property type="protein sequence ID" value="CAG9164474.1"/>
    <property type="molecule type" value="Genomic_DNA"/>
</dbReference>
<dbReference type="Pfam" id="PF03401">
    <property type="entry name" value="TctC"/>
    <property type="match status" value="1"/>
</dbReference>
<name>A0ABM8WB48_9BURK</name>
<dbReference type="CDD" id="cd13578">
    <property type="entry name" value="PBP2_Bug27"/>
    <property type="match status" value="1"/>
</dbReference>
<dbReference type="PANTHER" id="PTHR42928:SF5">
    <property type="entry name" value="BLR1237 PROTEIN"/>
    <property type="match status" value="1"/>
</dbReference>
<dbReference type="PANTHER" id="PTHR42928">
    <property type="entry name" value="TRICARBOXYLATE-BINDING PROTEIN"/>
    <property type="match status" value="1"/>
</dbReference>
<accession>A0ABM8WB48</accession>
<feature type="signal peptide" evidence="2">
    <location>
        <begin position="1"/>
        <end position="27"/>
    </location>
</feature>
<evidence type="ECO:0000313" key="4">
    <source>
        <dbReference type="Proteomes" id="UP000706525"/>
    </source>
</evidence>
<dbReference type="Proteomes" id="UP000706525">
    <property type="component" value="Unassembled WGS sequence"/>
</dbReference>
<evidence type="ECO:0000313" key="3">
    <source>
        <dbReference type="EMBL" id="CAG9164474.1"/>
    </source>
</evidence>
<dbReference type="SUPFAM" id="SSF53850">
    <property type="entry name" value="Periplasmic binding protein-like II"/>
    <property type="match status" value="1"/>
</dbReference>
<dbReference type="PIRSF" id="PIRSF017082">
    <property type="entry name" value="YflP"/>
    <property type="match status" value="1"/>
</dbReference>
<dbReference type="InterPro" id="IPR042100">
    <property type="entry name" value="Bug_dom1"/>
</dbReference>
<comment type="caution">
    <text evidence="3">The sequence shown here is derived from an EMBL/GenBank/DDBJ whole genome shotgun (WGS) entry which is preliminary data.</text>
</comment>
<gene>
    <name evidence="3" type="ORF">LMG32289_00817</name>
</gene>
<dbReference type="Gene3D" id="3.40.190.10">
    <property type="entry name" value="Periplasmic binding protein-like II"/>
    <property type="match status" value="1"/>
</dbReference>